<dbReference type="EMBL" id="SACL01000001">
    <property type="protein sequence ID" value="RVT98645.1"/>
    <property type="molecule type" value="Genomic_DNA"/>
</dbReference>
<protein>
    <submittedName>
        <fullName evidence="5">Carbon monoxide dehydrogenase</fullName>
    </submittedName>
</protein>
<keyword evidence="6" id="KW-1185">Reference proteome</keyword>
<keyword evidence="3" id="KW-0560">Oxidoreductase</keyword>
<proteinExistence type="predicted"/>
<dbReference type="Gene3D" id="3.30.465.10">
    <property type="match status" value="1"/>
</dbReference>
<dbReference type="PANTHER" id="PTHR42659">
    <property type="entry name" value="XANTHINE DEHYDROGENASE SUBUNIT C-RELATED"/>
    <property type="match status" value="1"/>
</dbReference>
<evidence type="ECO:0000313" key="5">
    <source>
        <dbReference type="EMBL" id="RVT98645.1"/>
    </source>
</evidence>
<dbReference type="RefSeq" id="WP_127785117.1">
    <property type="nucleotide sequence ID" value="NZ_SACL01000001.1"/>
</dbReference>
<keyword evidence="1" id="KW-0285">Flavoprotein</keyword>
<dbReference type="GO" id="GO:0016491">
    <property type="term" value="F:oxidoreductase activity"/>
    <property type="evidence" value="ECO:0007669"/>
    <property type="project" value="UniProtKB-KW"/>
</dbReference>
<dbReference type="InterPro" id="IPR036318">
    <property type="entry name" value="FAD-bd_PCMH-like_sf"/>
</dbReference>
<dbReference type="PANTHER" id="PTHR42659:SF2">
    <property type="entry name" value="XANTHINE DEHYDROGENASE SUBUNIT C-RELATED"/>
    <property type="match status" value="1"/>
</dbReference>
<evidence type="ECO:0000256" key="2">
    <source>
        <dbReference type="ARBA" id="ARBA00022827"/>
    </source>
</evidence>
<reference evidence="5 6" key="1">
    <citation type="submission" date="2019-01" db="EMBL/GenBank/DDBJ databases">
        <authorList>
            <person name="Chen W.-M."/>
        </authorList>
    </citation>
    <scope>NUCLEOTIDE SEQUENCE [LARGE SCALE GENOMIC DNA]</scope>
    <source>
        <strain evidence="5 6">CCP-6</strain>
    </source>
</reference>
<comment type="caution">
    <text evidence="5">The sequence shown here is derived from an EMBL/GenBank/DDBJ whole genome shotgun (WGS) entry which is preliminary data.</text>
</comment>
<dbReference type="GO" id="GO:0071949">
    <property type="term" value="F:FAD binding"/>
    <property type="evidence" value="ECO:0007669"/>
    <property type="project" value="InterPro"/>
</dbReference>
<gene>
    <name evidence="5" type="ORF">EOD42_00580</name>
</gene>
<evidence type="ECO:0000256" key="1">
    <source>
        <dbReference type="ARBA" id="ARBA00022630"/>
    </source>
</evidence>
<evidence type="ECO:0000256" key="3">
    <source>
        <dbReference type="ARBA" id="ARBA00023002"/>
    </source>
</evidence>
<evidence type="ECO:0000313" key="6">
    <source>
        <dbReference type="Proteomes" id="UP000282957"/>
    </source>
</evidence>
<dbReference type="Proteomes" id="UP000282957">
    <property type="component" value="Unassembled WGS sequence"/>
</dbReference>
<dbReference type="InterPro" id="IPR016166">
    <property type="entry name" value="FAD-bd_PCMH"/>
</dbReference>
<dbReference type="PROSITE" id="PS51387">
    <property type="entry name" value="FAD_PCMH"/>
    <property type="match status" value="1"/>
</dbReference>
<dbReference type="AlphaFoldDB" id="A0A437MLZ0"/>
<dbReference type="InterPro" id="IPR016169">
    <property type="entry name" value="FAD-bd_PCMH_sub2"/>
</dbReference>
<sequence>MKFPAFDYARPAGLDAALDLLAGEAAVLSGGQSLSPMMGFRVARPEKLVDISRLSALRGAALEPDGTLVIGAAVTHAMIEDGALPGPLGGFLARVAGGIAYRAIRNRGTIGGSLCQADPAADWPCVMSLLDAVLVLRRAGGERQVPVRAFLLGHLMTAIEPGELLTVIRIPPQPGARFGMAKSTRKLGEFAEGIAAACLTPGAARVTLGALEVPPATLAVDPALVTGPQPARLTSSPLYAAVDAALKAADATDPAGYRHHLAVLTGCRALIEAAQP</sequence>
<dbReference type="Pfam" id="PF00941">
    <property type="entry name" value="FAD_binding_5"/>
    <property type="match status" value="1"/>
</dbReference>
<dbReference type="InterPro" id="IPR051312">
    <property type="entry name" value="Diverse_Substr_Oxidored"/>
</dbReference>
<dbReference type="InterPro" id="IPR002346">
    <property type="entry name" value="Mopterin_DH_FAD-bd"/>
</dbReference>
<evidence type="ECO:0000259" key="4">
    <source>
        <dbReference type="PROSITE" id="PS51387"/>
    </source>
</evidence>
<keyword evidence="2" id="KW-0274">FAD</keyword>
<accession>A0A437MLZ0</accession>
<dbReference type="SUPFAM" id="SSF56176">
    <property type="entry name" value="FAD-binding/transporter-associated domain-like"/>
    <property type="match status" value="1"/>
</dbReference>
<dbReference type="OrthoDB" id="9793944at2"/>
<dbReference type="InterPro" id="IPR016167">
    <property type="entry name" value="FAD-bd_PCMH_sub1"/>
</dbReference>
<dbReference type="Gene3D" id="3.30.43.10">
    <property type="entry name" value="Uridine Diphospho-n-acetylenolpyruvylglucosamine Reductase, domain 2"/>
    <property type="match status" value="1"/>
</dbReference>
<organism evidence="5 6">
    <name type="scientific">Rhodovarius crocodyli</name>
    <dbReference type="NCBI Taxonomy" id="1979269"/>
    <lineage>
        <taxon>Bacteria</taxon>
        <taxon>Pseudomonadati</taxon>
        <taxon>Pseudomonadota</taxon>
        <taxon>Alphaproteobacteria</taxon>
        <taxon>Acetobacterales</taxon>
        <taxon>Roseomonadaceae</taxon>
        <taxon>Rhodovarius</taxon>
    </lineage>
</organism>
<name>A0A437MLZ0_9PROT</name>
<feature type="domain" description="FAD-binding PCMH-type" evidence="4">
    <location>
        <begin position="1"/>
        <end position="175"/>
    </location>
</feature>